<dbReference type="Proteomes" id="UP000250557">
    <property type="component" value="Chromosome"/>
</dbReference>
<evidence type="ECO:0000313" key="1">
    <source>
        <dbReference type="EMBL" id="QEM05985.1"/>
    </source>
</evidence>
<sequence length="288" mass="33744">MISSKISIGLVACYIGKLPWYFVYFVHSCSYNPDIDFFIITDDESYDSPVPSNLKIIRQDIKEIRAIVSSKLQLEVALFNGYKLCDFKPAYGIIFSDYLEGYDFWGHTDIDIIFGQIRDFISDELLTTHDLISVRPDWLTGCFLLYKNVPHINRLFMQSKDYIRVFTSREHFCFDETNFAHDAFSAGKMFYEVNTDIESMMHVVQRAAANHQIKPFFDLFIIEGTPGRLHWRNGKLYYRNRFEILLYHLIYFKKQDPPSRAPQFTTAGFSIGPSKIRHHKTPLFCNEV</sequence>
<keyword evidence="4" id="KW-1185">Reference proteome</keyword>
<dbReference type="Proteomes" id="UP000663940">
    <property type="component" value="Chromosome"/>
</dbReference>
<dbReference type="InterPro" id="IPR046733">
    <property type="entry name" value="DUF6625"/>
</dbReference>
<dbReference type="AlphaFoldDB" id="A0AAE6JJC9"/>
<evidence type="ECO:0000313" key="2">
    <source>
        <dbReference type="EMBL" id="QTE51491.1"/>
    </source>
</evidence>
<dbReference type="RefSeq" id="WP_112657511.1">
    <property type="nucleotide sequence ID" value="NZ_CP043451.1"/>
</dbReference>
<dbReference type="Pfam" id="PF20330">
    <property type="entry name" value="DUF6625"/>
    <property type="match status" value="1"/>
</dbReference>
<accession>A0AAE6JJC9</accession>
<dbReference type="EMBL" id="CP043451">
    <property type="protein sequence ID" value="QEM05985.1"/>
    <property type="molecule type" value="Genomic_DNA"/>
</dbReference>
<dbReference type="EMBL" id="CP071880">
    <property type="protein sequence ID" value="QTE51491.1"/>
    <property type="molecule type" value="Genomic_DNA"/>
</dbReference>
<evidence type="ECO:0000313" key="3">
    <source>
        <dbReference type="Proteomes" id="UP000250557"/>
    </source>
</evidence>
<protein>
    <submittedName>
        <fullName evidence="1">Uncharacterized protein</fullName>
    </submittedName>
</protein>
<evidence type="ECO:0000313" key="4">
    <source>
        <dbReference type="Proteomes" id="UP000663940"/>
    </source>
</evidence>
<proteinExistence type="predicted"/>
<name>A0AAE6JJC9_9SPHI</name>
<gene>
    <name evidence="1" type="ORF">DIU31_021645</name>
    <name evidence="2" type="ORF">J3L21_05830</name>
</gene>
<reference evidence="2 4" key="2">
    <citation type="submission" date="2021-03" db="EMBL/GenBank/DDBJ databases">
        <title>Mucilaginibacter strains isolated from gold and copper mining confer multi heavy-metal resistance.</title>
        <authorList>
            <person name="Li Y."/>
        </authorList>
    </citation>
    <scope>NUCLEOTIDE SEQUENCE [LARGE SCALE GENOMIC DNA]</scope>
    <source>
        <strain evidence="2 4">P2-4</strain>
    </source>
</reference>
<reference evidence="1 3" key="1">
    <citation type="submission" date="2019-08" db="EMBL/GenBank/DDBJ databases">
        <title>Comparative genome analysis confer to the adaptation heavy metal polluted environment.</title>
        <authorList>
            <person name="Li Y."/>
        </authorList>
    </citation>
    <scope>NUCLEOTIDE SEQUENCE [LARGE SCALE GENOMIC DNA]</scope>
    <source>
        <strain evidence="1 3">P2</strain>
    </source>
</reference>
<organism evidence="1 3">
    <name type="scientific">Mucilaginibacter rubeus</name>
    <dbReference type="NCBI Taxonomy" id="2027860"/>
    <lineage>
        <taxon>Bacteria</taxon>
        <taxon>Pseudomonadati</taxon>
        <taxon>Bacteroidota</taxon>
        <taxon>Sphingobacteriia</taxon>
        <taxon>Sphingobacteriales</taxon>
        <taxon>Sphingobacteriaceae</taxon>
        <taxon>Mucilaginibacter</taxon>
    </lineage>
</organism>